<organism evidence="1 2">
    <name type="scientific">Antrihabitans spumae</name>
    <dbReference type="NCBI Taxonomy" id="3373370"/>
    <lineage>
        <taxon>Bacteria</taxon>
        <taxon>Bacillati</taxon>
        <taxon>Actinomycetota</taxon>
        <taxon>Actinomycetes</taxon>
        <taxon>Mycobacteriales</taxon>
        <taxon>Nocardiaceae</taxon>
        <taxon>Antrihabitans</taxon>
    </lineage>
</organism>
<gene>
    <name evidence="1" type="ORF">ACHIPZ_13725</name>
</gene>
<name>A0ABW7JQK8_9NOCA</name>
<comment type="caution">
    <text evidence="1">The sequence shown here is derived from an EMBL/GenBank/DDBJ whole genome shotgun (WGS) entry which is preliminary data.</text>
</comment>
<dbReference type="Proteomes" id="UP001609175">
    <property type="component" value="Unassembled WGS sequence"/>
</dbReference>
<sequence>MSLYLERLRDAIRPPSHVECADRALAQTVKRNDELVGIIRKVRRIHTPKPWMGVQMCDECMRRYPCQTIKTIDGEAATQHESEVD</sequence>
<proteinExistence type="predicted"/>
<dbReference type="EMBL" id="JBIMSO010000051">
    <property type="protein sequence ID" value="MFH5209245.1"/>
    <property type="molecule type" value="Genomic_DNA"/>
</dbReference>
<protein>
    <submittedName>
        <fullName evidence="1">Uncharacterized protein</fullName>
    </submittedName>
</protein>
<dbReference type="RefSeq" id="WP_395114962.1">
    <property type="nucleotide sequence ID" value="NZ_JBIMSO010000051.1"/>
</dbReference>
<accession>A0ABW7JQK8</accession>
<evidence type="ECO:0000313" key="1">
    <source>
        <dbReference type="EMBL" id="MFH5209245.1"/>
    </source>
</evidence>
<reference evidence="1 2" key="1">
    <citation type="submission" date="2024-10" db="EMBL/GenBank/DDBJ databases">
        <authorList>
            <person name="Riesco R."/>
        </authorList>
    </citation>
    <scope>NUCLEOTIDE SEQUENCE [LARGE SCALE GENOMIC DNA]</scope>
    <source>
        <strain evidence="1 2">NCIMB 15449</strain>
    </source>
</reference>
<evidence type="ECO:0000313" key="2">
    <source>
        <dbReference type="Proteomes" id="UP001609175"/>
    </source>
</evidence>